<gene>
    <name evidence="11" type="ORF">ACFQ38_15485</name>
</gene>
<protein>
    <submittedName>
        <fullName evidence="11">Methyl-accepting chemotaxis protein</fullName>
    </submittedName>
</protein>
<proteinExistence type="inferred from homology"/>
<evidence type="ECO:0000256" key="8">
    <source>
        <dbReference type="SAM" id="Phobius"/>
    </source>
</evidence>
<dbReference type="PANTHER" id="PTHR32089:SF112">
    <property type="entry name" value="LYSOZYME-LIKE PROTEIN-RELATED"/>
    <property type="match status" value="1"/>
</dbReference>
<dbReference type="Pfam" id="PF00015">
    <property type="entry name" value="MCPsignal"/>
    <property type="match status" value="1"/>
</dbReference>
<dbReference type="EMBL" id="JBHTLT010000124">
    <property type="protein sequence ID" value="MFD1206498.1"/>
    <property type="molecule type" value="Genomic_DNA"/>
</dbReference>
<feature type="domain" description="HAMP" evidence="10">
    <location>
        <begin position="210"/>
        <end position="263"/>
    </location>
</feature>
<dbReference type="PROSITE" id="PS50111">
    <property type="entry name" value="CHEMOTAXIS_TRANSDUC_2"/>
    <property type="match status" value="1"/>
</dbReference>
<evidence type="ECO:0000256" key="7">
    <source>
        <dbReference type="SAM" id="Coils"/>
    </source>
</evidence>
<reference evidence="12" key="1">
    <citation type="journal article" date="2019" name="Int. J. Syst. Evol. Microbiol.">
        <title>The Global Catalogue of Microorganisms (GCM) 10K type strain sequencing project: providing services to taxonomists for standard genome sequencing and annotation.</title>
        <authorList>
            <consortium name="The Broad Institute Genomics Platform"/>
            <consortium name="The Broad Institute Genome Sequencing Center for Infectious Disease"/>
            <person name="Wu L."/>
            <person name="Ma J."/>
        </authorList>
    </citation>
    <scope>NUCLEOTIDE SEQUENCE [LARGE SCALE GENOMIC DNA]</scope>
    <source>
        <strain evidence="12">CCUG 53915</strain>
    </source>
</reference>
<comment type="similarity">
    <text evidence="5">Belongs to the methyl-accepting chemotaxis (MCP) protein family.</text>
</comment>
<dbReference type="PANTHER" id="PTHR32089">
    <property type="entry name" value="METHYL-ACCEPTING CHEMOTAXIS PROTEIN MCPB"/>
    <property type="match status" value="1"/>
</dbReference>
<keyword evidence="8" id="KW-1133">Transmembrane helix</keyword>
<organism evidence="11 12">
    <name type="scientific">Sporosarcina contaminans</name>
    <dbReference type="NCBI Taxonomy" id="633403"/>
    <lineage>
        <taxon>Bacteria</taxon>
        <taxon>Bacillati</taxon>
        <taxon>Bacillota</taxon>
        <taxon>Bacilli</taxon>
        <taxon>Bacillales</taxon>
        <taxon>Caryophanaceae</taxon>
        <taxon>Sporosarcina</taxon>
    </lineage>
</organism>
<dbReference type="CDD" id="cd06225">
    <property type="entry name" value="HAMP"/>
    <property type="match status" value="1"/>
</dbReference>
<accession>A0ABW3U332</accession>
<dbReference type="Pfam" id="PF00672">
    <property type="entry name" value="HAMP"/>
    <property type="match status" value="1"/>
</dbReference>
<feature type="transmembrane region" description="Helical" evidence="8">
    <location>
        <begin position="7"/>
        <end position="29"/>
    </location>
</feature>
<evidence type="ECO:0000256" key="3">
    <source>
        <dbReference type="ARBA" id="ARBA00023136"/>
    </source>
</evidence>
<keyword evidence="4 6" id="KW-0807">Transducer</keyword>
<keyword evidence="12" id="KW-1185">Reference proteome</keyword>
<evidence type="ECO:0000256" key="2">
    <source>
        <dbReference type="ARBA" id="ARBA00022475"/>
    </source>
</evidence>
<comment type="caution">
    <text evidence="11">The sequence shown here is derived from an EMBL/GenBank/DDBJ whole genome shotgun (WGS) entry which is preliminary data.</text>
</comment>
<dbReference type="SMART" id="SM00304">
    <property type="entry name" value="HAMP"/>
    <property type="match status" value="1"/>
</dbReference>
<dbReference type="Proteomes" id="UP001597231">
    <property type="component" value="Unassembled WGS sequence"/>
</dbReference>
<evidence type="ECO:0000256" key="4">
    <source>
        <dbReference type="ARBA" id="ARBA00023224"/>
    </source>
</evidence>
<evidence type="ECO:0000313" key="12">
    <source>
        <dbReference type="Proteomes" id="UP001597231"/>
    </source>
</evidence>
<dbReference type="Gene3D" id="1.10.287.950">
    <property type="entry name" value="Methyl-accepting chemotaxis protein"/>
    <property type="match status" value="1"/>
</dbReference>
<sequence length="568" mass="61608">MKRRHTLSFQLGTIIVGILIVMLTISSVATYKTAYDKLYDAAGVEAYGCANITTGLIDSKDIEKALAGDAATIEKVNGELNWTIEHKDIFETQYIVDLNGKLIALDSNLAAKGFNAGDQFKMDKDAVDMLLEMKHPTYSKPYEFGGMKRLSGYAPIYKDHDPSKEIIAISVIDFDSKIVSDRTWEVVRDGIFISIIPMLLAAIVTVILLRRKTKPISSLIVQAKEIAQGNLAVKDVEVKSHDEVGDLANTLNTMASNLRSMISTMKDSSSQLMENVSSTTQTLNEMGGAIQMVADHMEEVAADVSDGTRHSDQASSLLTSLSIDLHSSKEKADQLAVNSDQTMGVAKDGEKLALQISNDMEKIRTSSEEVSTTIQDLIESTTKIQNITGSIAGIASQTNLLALNASIEAARAGEHGQGFAVVAEEVRKLAEQSNAEVLEVENLVKDITEKIQQVVLSTKESTILVETGSETAKQTASSLSDITTAVSKTVEEINTISRLMSSEAEKSTSVVQLIMDLNTSIKEIEDKTNNVSAATEQTTASIHDVAQQSEHVNEMAKSLEKLVGHFKL</sequence>
<evidence type="ECO:0000259" key="10">
    <source>
        <dbReference type="PROSITE" id="PS50885"/>
    </source>
</evidence>
<keyword evidence="2" id="KW-1003">Cell membrane</keyword>
<dbReference type="SMART" id="SM00283">
    <property type="entry name" value="MA"/>
    <property type="match status" value="1"/>
</dbReference>
<evidence type="ECO:0000313" key="11">
    <source>
        <dbReference type="EMBL" id="MFD1206498.1"/>
    </source>
</evidence>
<feature type="domain" description="Methyl-accepting transducer" evidence="9">
    <location>
        <begin position="282"/>
        <end position="546"/>
    </location>
</feature>
<keyword evidence="7" id="KW-0175">Coiled coil</keyword>
<keyword evidence="3 8" id="KW-0472">Membrane</keyword>
<dbReference type="SUPFAM" id="SSF58104">
    <property type="entry name" value="Methyl-accepting chemotaxis protein (MCP) signaling domain"/>
    <property type="match status" value="1"/>
</dbReference>
<keyword evidence="8" id="KW-0812">Transmembrane</keyword>
<evidence type="ECO:0000256" key="1">
    <source>
        <dbReference type="ARBA" id="ARBA00004236"/>
    </source>
</evidence>
<name>A0ABW3U332_9BACL</name>
<dbReference type="PROSITE" id="PS50885">
    <property type="entry name" value="HAMP"/>
    <property type="match status" value="1"/>
</dbReference>
<dbReference type="Gene3D" id="6.10.340.10">
    <property type="match status" value="1"/>
</dbReference>
<dbReference type="InterPro" id="IPR003660">
    <property type="entry name" value="HAMP_dom"/>
</dbReference>
<dbReference type="InterPro" id="IPR004089">
    <property type="entry name" value="MCPsignal_dom"/>
</dbReference>
<feature type="coiled-coil region" evidence="7">
    <location>
        <begin position="423"/>
        <end position="450"/>
    </location>
</feature>
<evidence type="ECO:0000256" key="5">
    <source>
        <dbReference type="ARBA" id="ARBA00029447"/>
    </source>
</evidence>
<evidence type="ECO:0000259" key="9">
    <source>
        <dbReference type="PROSITE" id="PS50111"/>
    </source>
</evidence>
<dbReference type="RefSeq" id="WP_381482022.1">
    <property type="nucleotide sequence ID" value="NZ_JBHTLT010000124.1"/>
</dbReference>
<feature type="transmembrane region" description="Helical" evidence="8">
    <location>
        <begin position="190"/>
        <end position="209"/>
    </location>
</feature>
<comment type="subcellular location">
    <subcellularLocation>
        <location evidence="1">Cell membrane</location>
    </subcellularLocation>
</comment>
<evidence type="ECO:0000256" key="6">
    <source>
        <dbReference type="PROSITE-ProRule" id="PRU00284"/>
    </source>
</evidence>